<gene>
    <name evidence="3" type="ORF">CTAYLR_004907</name>
</gene>
<dbReference type="Pfam" id="PF06337">
    <property type="entry name" value="DUSP"/>
    <property type="match status" value="1"/>
</dbReference>
<sequence>MVVFGLSGSPPAAAAAAAADGPIQPDAVFWDEDGVLRYDASSVTRDRDGELRRVVEADAAAAESDDLDEWYIVDAGWMRAWLAYADRTVYAERSSPAPGPVRNERLLKDGLPKEGLLLESFSSSKGGKGHYRRVNARVWRVLCELYPGSGPAIRAAKPYDPARWVVDGASRPPVESSDAGGEFSEPAIELRPRPSGVAPADNPMVVT</sequence>
<dbReference type="GO" id="GO:0004843">
    <property type="term" value="F:cysteine-type deubiquitinase activity"/>
    <property type="evidence" value="ECO:0007669"/>
    <property type="project" value="InterPro"/>
</dbReference>
<evidence type="ECO:0000313" key="3">
    <source>
        <dbReference type="EMBL" id="KAJ8613803.1"/>
    </source>
</evidence>
<proteinExistence type="predicted"/>
<name>A0AAD7UNJ5_9STRA</name>
<accession>A0AAD7UNJ5</accession>
<evidence type="ECO:0000259" key="2">
    <source>
        <dbReference type="PROSITE" id="PS51283"/>
    </source>
</evidence>
<feature type="domain" description="DUSP" evidence="2">
    <location>
        <begin position="42"/>
        <end position="158"/>
    </location>
</feature>
<evidence type="ECO:0000313" key="4">
    <source>
        <dbReference type="Proteomes" id="UP001230188"/>
    </source>
</evidence>
<organism evidence="3 4">
    <name type="scientific">Chrysophaeum taylorii</name>
    <dbReference type="NCBI Taxonomy" id="2483200"/>
    <lineage>
        <taxon>Eukaryota</taxon>
        <taxon>Sar</taxon>
        <taxon>Stramenopiles</taxon>
        <taxon>Ochrophyta</taxon>
        <taxon>Pelagophyceae</taxon>
        <taxon>Pelagomonadales</taxon>
        <taxon>Pelagomonadaceae</taxon>
        <taxon>Chrysophaeum</taxon>
    </lineage>
</organism>
<dbReference type="SUPFAM" id="SSF143791">
    <property type="entry name" value="DUSP-like"/>
    <property type="match status" value="1"/>
</dbReference>
<comment type="caution">
    <text evidence="3">The sequence shown here is derived from an EMBL/GenBank/DDBJ whole genome shotgun (WGS) entry which is preliminary data.</text>
</comment>
<dbReference type="InterPro" id="IPR006615">
    <property type="entry name" value="Pept_C19_DUSP"/>
</dbReference>
<protein>
    <recommendedName>
        <fullName evidence="2">DUSP domain-containing protein</fullName>
    </recommendedName>
</protein>
<reference evidence="3" key="1">
    <citation type="submission" date="2023-01" db="EMBL/GenBank/DDBJ databases">
        <title>Metagenome sequencing of chrysophaentin producing Chrysophaeum taylorii.</title>
        <authorList>
            <person name="Davison J."/>
            <person name="Bewley C."/>
        </authorList>
    </citation>
    <scope>NUCLEOTIDE SEQUENCE</scope>
    <source>
        <strain evidence="3">NIES-1699</strain>
    </source>
</reference>
<dbReference type="EMBL" id="JAQMWT010000021">
    <property type="protein sequence ID" value="KAJ8613803.1"/>
    <property type="molecule type" value="Genomic_DNA"/>
</dbReference>
<keyword evidence="4" id="KW-1185">Reference proteome</keyword>
<dbReference type="Proteomes" id="UP001230188">
    <property type="component" value="Unassembled WGS sequence"/>
</dbReference>
<dbReference type="Gene3D" id="3.30.2230.10">
    <property type="entry name" value="DUSP-like"/>
    <property type="match status" value="1"/>
</dbReference>
<dbReference type="AlphaFoldDB" id="A0AAD7UNJ5"/>
<evidence type="ECO:0000256" key="1">
    <source>
        <dbReference type="SAM" id="MobiDB-lite"/>
    </source>
</evidence>
<dbReference type="InterPro" id="IPR035927">
    <property type="entry name" value="DUSP-like_sf"/>
</dbReference>
<dbReference type="PROSITE" id="PS51283">
    <property type="entry name" value="DUSP"/>
    <property type="match status" value="1"/>
</dbReference>
<feature type="region of interest" description="Disordered" evidence="1">
    <location>
        <begin position="170"/>
        <end position="207"/>
    </location>
</feature>